<dbReference type="InterPro" id="IPR001873">
    <property type="entry name" value="ENaC"/>
</dbReference>
<evidence type="ECO:0000313" key="16">
    <source>
        <dbReference type="EMBL" id="KAK6751235.1"/>
    </source>
</evidence>
<accession>A0ABR1DL94</accession>
<keyword evidence="11 13" id="KW-0739">Sodium transport</keyword>
<keyword evidence="17" id="KW-1185">Reference proteome</keyword>
<evidence type="ECO:0000256" key="10">
    <source>
        <dbReference type="ARBA" id="ARBA00023180"/>
    </source>
</evidence>
<keyword evidence="10" id="KW-0325">Glycoprotein</keyword>
<dbReference type="PROSITE" id="PS01206">
    <property type="entry name" value="ASC"/>
    <property type="match status" value="1"/>
</dbReference>
<dbReference type="InterPro" id="IPR020903">
    <property type="entry name" value="ENaC_CS"/>
</dbReference>
<proteinExistence type="inferred from homology"/>
<protein>
    <recommendedName>
        <fullName evidence="15">Degenerin mec-4/10 cytosolic domain-containing protein</fullName>
    </recommendedName>
</protein>
<keyword evidence="3 13" id="KW-0813">Transport</keyword>
<evidence type="ECO:0000256" key="5">
    <source>
        <dbReference type="ARBA" id="ARBA00022692"/>
    </source>
</evidence>
<keyword evidence="4 13" id="KW-0894">Sodium channel</keyword>
<comment type="similarity">
    <text evidence="2 13">Belongs to the amiloride-sensitive sodium channel (TC 1.A.6) family.</text>
</comment>
<keyword evidence="5 13" id="KW-0812">Transmembrane</keyword>
<evidence type="ECO:0000313" key="17">
    <source>
        <dbReference type="Proteomes" id="UP001303046"/>
    </source>
</evidence>
<dbReference type="Gene3D" id="2.60.470.10">
    <property type="entry name" value="Acid-sensing ion channels like domains"/>
    <property type="match status" value="1"/>
</dbReference>
<dbReference type="PRINTS" id="PR01078">
    <property type="entry name" value="AMINACHANNEL"/>
</dbReference>
<dbReference type="Pfam" id="PF22214">
    <property type="entry name" value="Mec-4_10_cyt"/>
    <property type="match status" value="1"/>
</dbReference>
<evidence type="ECO:0000256" key="9">
    <source>
        <dbReference type="ARBA" id="ARBA00023136"/>
    </source>
</evidence>
<evidence type="ECO:0000256" key="12">
    <source>
        <dbReference type="ARBA" id="ARBA00023303"/>
    </source>
</evidence>
<evidence type="ECO:0000259" key="15">
    <source>
        <dbReference type="Pfam" id="PF22214"/>
    </source>
</evidence>
<feature type="transmembrane region" description="Helical" evidence="14">
    <location>
        <begin position="247"/>
        <end position="269"/>
    </location>
</feature>
<reference evidence="16 17" key="1">
    <citation type="submission" date="2023-08" db="EMBL/GenBank/DDBJ databases">
        <title>A Necator americanus chromosomal reference genome.</title>
        <authorList>
            <person name="Ilik V."/>
            <person name="Petrzelkova K.J."/>
            <person name="Pardy F."/>
            <person name="Fuh T."/>
            <person name="Niatou-Singa F.S."/>
            <person name="Gouil Q."/>
            <person name="Baker L."/>
            <person name="Ritchie M.E."/>
            <person name="Jex A.R."/>
            <person name="Gazzola D."/>
            <person name="Li H."/>
            <person name="Toshio Fujiwara R."/>
            <person name="Zhan B."/>
            <person name="Aroian R.V."/>
            <person name="Pafco B."/>
            <person name="Schwarz E.M."/>
        </authorList>
    </citation>
    <scope>NUCLEOTIDE SEQUENCE [LARGE SCALE GENOMIC DNA]</scope>
    <source>
        <strain evidence="16 17">Aroian</strain>
        <tissue evidence="16">Whole animal</tissue>
    </source>
</reference>
<keyword evidence="6 14" id="KW-1133">Transmembrane helix</keyword>
<evidence type="ECO:0000256" key="7">
    <source>
        <dbReference type="ARBA" id="ARBA00023053"/>
    </source>
</evidence>
<dbReference type="InterPro" id="IPR054001">
    <property type="entry name" value="Mec-4/10_cyt"/>
</dbReference>
<evidence type="ECO:0000256" key="11">
    <source>
        <dbReference type="ARBA" id="ARBA00023201"/>
    </source>
</evidence>
<dbReference type="Proteomes" id="UP001303046">
    <property type="component" value="Unassembled WGS sequence"/>
</dbReference>
<dbReference type="InterPro" id="IPR004726">
    <property type="entry name" value="Deg-1"/>
</dbReference>
<keyword evidence="9 14" id="KW-0472">Membrane</keyword>
<evidence type="ECO:0000256" key="8">
    <source>
        <dbReference type="ARBA" id="ARBA00023065"/>
    </source>
</evidence>
<evidence type="ECO:0000256" key="2">
    <source>
        <dbReference type="ARBA" id="ARBA00007193"/>
    </source>
</evidence>
<dbReference type="PANTHER" id="PTHR11690">
    <property type="entry name" value="AMILORIDE-SENSITIVE SODIUM CHANNEL-RELATED"/>
    <property type="match status" value="1"/>
</dbReference>
<feature type="transmembrane region" description="Helical" evidence="14">
    <location>
        <begin position="798"/>
        <end position="824"/>
    </location>
</feature>
<comment type="subcellular location">
    <subcellularLocation>
        <location evidence="1">Membrane</location>
        <topology evidence="1">Multi-pass membrane protein</topology>
    </subcellularLocation>
</comment>
<evidence type="ECO:0000256" key="4">
    <source>
        <dbReference type="ARBA" id="ARBA00022461"/>
    </source>
</evidence>
<name>A0ABR1DL94_NECAM</name>
<gene>
    <name evidence="16" type="primary">Necator_chrIV.g16218</name>
    <name evidence="16" type="ORF">RB195_002922</name>
</gene>
<evidence type="ECO:0000256" key="13">
    <source>
        <dbReference type="RuleBase" id="RU000679"/>
    </source>
</evidence>
<keyword evidence="8 13" id="KW-0406">Ion transport</keyword>
<dbReference type="NCBIfam" id="TIGR00867">
    <property type="entry name" value="deg-1"/>
    <property type="match status" value="1"/>
</dbReference>
<evidence type="ECO:0000256" key="3">
    <source>
        <dbReference type="ARBA" id="ARBA00022448"/>
    </source>
</evidence>
<dbReference type="PANTHER" id="PTHR11690:SF267">
    <property type="entry name" value="DEGENERIN MEC-10"/>
    <property type="match status" value="1"/>
</dbReference>
<dbReference type="Pfam" id="PF00858">
    <property type="entry name" value="ASC"/>
    <property type="match status" value="1"/>
</dbReference>
<evidence type="ECO:0000256" key="1">
    <source>
        <dbReference type="ARBA" id="ARBA00004141"/>
    </source>
</evidence>
<feature type="domain" description="Degenerin mec-4/10 cytosolic" evidence="15">
    <location>
        <begin position="168"/>
        <end position="228"/>
    </location>
</feature>
<keyword evidence="7" id="KW-0915">Sodium</keyword>
<keyword evidence="12 13" id="KW-0407">Ion channel</keyword>
<organism evidence="16 17">
    <name type="scientific">Necator americanus</name>
    <name type="common">Human hookworm</name>
    <dbReference type="NCBI Taxonomy" id="51031"/>
    <lineage>
        <taxon>Eukaryota</taxon>
        <taxon>Metazoa</taxon>
        <taxon>Ecdysozoa</taxon>
        <taxon>Nematoda</taxon>
        <taxon>Chromadorea</taxon>
        <taxon>Rhabditida</taxon>
        <taxon>Rhabditina</taxon>
        <taxon>Rhabditomorpha</taxon>
        <taxon>Strongyloidea</taxon>
        <taxon>Ancylostomatidae</taxon>
        <taxon>Bunostominae</taxon>
        <taxon>Necator</taxon>
    </lineage>
</organism>
<sequence>MMRRSMPEKRTQHVYIRSQSGVSGPTSGRLVESFRVSNRSVGVLPHLRSTRNVWSKNERIKNSTDIWMDFTERADLSIFSNRFVPSPLSSKMSSSFMSDLDEGLEPYSAELAAANKKCIDEHRLVDGQPYSHEFAADRLATVNMDQNKNYRTQKVVDIRGPPPPFAPYLASDTNILKAAEIMTTYVYGESSNDNEKEIQCDLLTEDGGHEIDPTRLSYKERIRWHLKEFCYKTSSHGIPMLGQAPNLIYRIVWIILLSGCAFMFIYQAIAVVDKYSRMDKITDIQLKFDTAPFPAITLCNLNPYRDSKIRDEASINKILSVFKKMMNKAAGASELGELENVVDDLKVTLKYDRRKRNVESKGMFEPANSVCYCEEEECEADAPKHPTPTDQLCICAFDRLTHDAWPCHPREQWLNTTCQHCDDHRFCQKRSKTGVRKNEPCLCEKGESFCMLYDRIAKILNLWEFFGSSHDYNAEVSEDETEALGFGNMTDEVAIVTKAKENIIFAMSALSEEQRRAMSQAKHNLIHKCSFNGKPCDIDKDFAIISDPTFGNCFTFNHNRSDFKSSLRAGPMYGLRVMLFVNASDYLPTSEAVGVRLTIHDKDEFPFPDTFGYSAPTGYISSFGMRMKKMSRLPAPYGDCVAQGATSNYVYKGYTYSTEGCYRTCFQQLIIDRCGCGDPRFPSIGEHQHCQVFNKQHRACLEQSTHELGDIHGSFKCRCQQPCNQTIYTMSYSEAIWPSQSLNITLGTCEEEPEICNEQYQENAAMLEVFYEALNFETLTESEAYGVVKMLADFGGQLGLWSGVSFMTCCEFVCLGCEILYMIIMHHWKKYKLKKHEESNEF</sequence>
<evidence type="ECO:0000256" key="6">
    <source>
        <dbReference type="ARBA" id="ARBA00022989"/>
    </source>
</evidence>
<evidence type="ECO:0000256" key="14">
    <source>
        <dbReference type="SAM" id="Phobius"/>
    </source>
</evidence>
<dbReference type="EMBL" id="JAVFWL010000004">
    <property type="protein sequence ID" value="KAK6751235.1"/>
    <property type="molecule type" value="Genomic_DNA"/>
</dbReference>
<comment type="caution">
    <text evidence="16">The sequence shown here is derived from an EMBL/GenBank/DDBJ whole genome shotgun (WGS) entry which is preliminary data.</text>
</comment>
<dbReference type="Gene3D" id="1.10.287.770">
    <property type="entry name" value="YojJ-like"/>
    <property type="match status" value="1"/>
</dbReference>